<evidence type="ECO:0000256" key="4">
    <source>
        <dbReference type="ARBA" id="ARBA00023235"/>
    </source>
</evidence>
<keyword evidence="3 6" id="KW-0460">Magnesium</keyword>
<feature type="binding site" evidence="6">
    <location>
        <position position="229"/>
    </location>
    <ligand>
        <name>Mg(2+)</name>
        <dbReference type="ChEBI" id="CHEBI:18420"/>
    </ligand>
</feature>
<dbReference type="AlphaFoldDB" id="A0A1I2J531"/>
<feature type="active site" description="Proton acceptor; specific for (R)-substrate epimerization" evidence="5">
    <location>
        <position position="153"/>
    </location>
</feature>
<dbReference type="InterPro" id="IPR034603">
    <property type="entry name" value="Dipeptide_epimerase"/>
</dbReference>
<evidence type="ECO:0000256" key="1">
    <source>
        <dbReference type="ARBA" id="ARBA00008031"/>
    </source>
</evidence>
<feature type="binding site" evidence="6">
    <location>
        <position position="177"/>
    </location>
    <ligand>
        <name>Mg(2+)</name>
        <dbReference type="ChEBI" id="CHEBI:18420"/>
    </ligand>
</feature>
<dbReference type="InterPro" id="IPR029065">
    <property type="entry name" value="Enolase_C-like"/>
</dbReference>
<dbReference type="CDD" id="cd03319">
    <property type="entry name" value="L-Ala-DL-Glu_epimerase"/>
    <property type="match status" value="1"/>
</dbReference>
<evidence type="ECO:0000259" key="8">
    <source>
        <dbReference type="SMART" id="SM00922"/>
    </source>
</evidence>
<dbReference type="Gene3D" id="3.20.20.120">
    <property type="entry name" value="Enolase-like C-terminal domain"/>
    <property type="match status" value="1"/>
</dbReference>
<dbReference type="Proteomes" id="UP000198589">
    <property type="component" value="Unassembled WGS sequence"/>
</dbReference>
<dbReference type="GO" id="GO:0046872">
    <property type="term" value="F:metal ion binding"/>
    <property type="evidence" value="ECO:0007669"/>
    <property type="project" value="UniProtKB-KW"/>
</dbReference>
<dbReference type="InterPro" id="IPR013341">
    <property type="entry name" value="Mandelate_racemase_N_dom"/>
</dbReference>
<sequence>MDLTCRTSTLHLRDTFTIARSSVDTEQVLVVTVDAGGVRGSGEGSPVGYWGESVASMADAVAVDGAALLGDDLRDLEGIARRLRAWDGPQGAKMALDGAAHDWVGRSYGLPVWRLLGLSRRLPPTSFTIGISSVEETVARVRRAPGFEVYKVKVGGPDDVERLAGIRSVTGARLRIDGNEGWTLDGARELLPRLRELGVEMIEQPFPAADLDSSARYRELPDRLPVFVDEGCRDLASVPAVAGYADGIVVKLAKCGGIREAQRMLAAAAALDLRVMLGCMIESQLGIAQAAQLGALADLVDLDGHLLISDEPFTGLGLVDGRLVLPDAPGLGLVPAGAAA</sequence>
<keyword evidence="10" id="KW-1185">Reference proteome</keyword>
<evidence type="ECO:0000256" key="2">
    <source>
        <dbReference type="ARBA" id="ARBA00022723"/>
    </source>
</evidence>
<dbReference type="Pfam" id="PF02746">
    <property type="entry name" value="MR_MLE_N"/>
    <property type="match status" value="1"/>
</dbReference>
<dbReference type="InterPro" id="IPR013342">
    <property type="entry name" value="Mandelate_racemase_C"/>
</dbReference>
<dbReference type="PROSITE" id="PS00909">
    <property type="entry name" value="MR_MLE_2"/>
    <property type="match status" value="1"/>
</dbReference>
<evidence type="ECO:0000256" key="6">
    <source>
        <dbReference type="PIRSR" id="PIRSR634603-3"/>
    </source>
</evidence>
<dbReference type="SFLD" id="SFLDG00180">
    <property type="entry name" value="muconate_cycloisomerase"/>
    <property type="match status" value="1"/>
</dbReference>
<proteinExistence type="inferred from homology"/>
<protein>
    <recommendedName>
        <fullName evidence="7">Dipeptide epimerase</fullName>
        <ecNumber evidence="7">5.1.1.-</ecNumber>
    </recommendedName>
</protein>
<dbReference type="EC" id="5.1.1.-" evidence="7"/>
<dbReference type="Gene3D" id="3.30.390.10">
    <property type="entry name" value="Enolase-like, N-terminal domain"/>
    <property type="match status" value="1"/>
</dbReference>
<feature type="active site" description="Proton acceptor; specific for (S)-substrate epimerization" evidence="5">
    <location>
        <position position="251"/>
    </location>
</feature>
<keyword evidence="2 6" id="KW-0479">Metal-binding</keyword>
<evidence type="ECO:0000313" key="10">
    <source>
        <dbReference type="Proteomes" id="UP000198589"/>
    </source>
</evidence>
<accession>A0A1I2J531</accession>
<dbReference type="EMBL" id="FOND01000015">
    <property type="protein sequence ID" value="SFF49805.1"/>
    <property type="molecule type" value="Genomic_DNA"/>
</dbReference>
<dbReference type="SFLD" id="SFLDS00001">
    <property type="entry name" value="Enolase"/>
    <property type="match status" value="1"/>
</dbReference>
<dbReference type="GO" id="GO:0009063">
    <property type="term" value="P:amino acid catabolic process"/>
    <property type="evidence" value="ECO:0007669"/>
    <property type="project" value="InterPro"/>
</dbReference>
<dbReference type="PANTHER" id="PTHR48080">
    <property type="entry name" value="D-GALACTONATE DEHYDRATASE-RELATED"/>
    <property type="match status" value="1"/>
</dbReference>
<feature type="domain" description="Mandelate racemase/muconate lactonizing enzyme C-terminal" evidence="8">
    <location>
        <begin position="134"/>
        <end position="221"/>
    </location>
</feature>
<dbReference type="InterPro" id="IPR029017">
    <property type="entry name" value="Enolase-like_N"/>
</dbReference>
<comment type="cofactor">
    <cofactor evidence="6 7">
        <name>Mg(2+)</name>
        <dbReference type="ChEBI" id="CHEBI:18420"/>
    </cofactor>
    <text evidence="6 7">Binds 1 Mg(2+) ion per subunit.</text>
</comment>
<dbReference type="SUPFAM" id="SSF51604">
    <property type="entry name" value="Enolase C-terminal domain-like"/>
    <property type="match status" value="1"/>
</dbReference>
<dbReference type="RefSeq" id="WP_175527330.1">
    <property type="nucleotide sequence ID" value="NZ_FOND01000015.1"/>
</dbReference>
<dbReference type="InterPro" id="IPR036849">
    <property type="entry name" value="Enolase-like_C_sf"/>
</dbReference>
<evidence type="ECO:0000256" key="7">
    <source>
        <dbReference type="RuleBase" id="RU366006"/>
    </source>
</evidence>
<evidence type="ECO:0000313" key="9">
    <source>
        <dbReference type="EMBL" id="SFF49805.1"/>
    </source>
</evidence>
<name>A0A1I2J531_9ACTN</name>
<dbReference type="SMART" id="SM00922">
    <property type="entry name" value="MR_MLE"/>
    <property type="match status" value="1"/>
</dbReference>
<dbReference type="InterPro" id="IPR018110">
    <property type="entry name" value="Mandel_Rmase/mucon_lact_enz_CS"/>
</dbReference>
<dbReference type="InterPro" id="IPR034593">
    <property type="entry name" value="DgoD-like"/>
</dbReference>
<dbReference type="GO" id="GO:0016855">
    <property type="term" value="F:racemase and epimerase activity, acting on amino acids and derivatives"/>
    <property type="evidence" value="ECO:0007669"/>
    <property type="project" value="UniProtKB-UniRule"/>
</dbReference>
<feature type="binding site" evidence="6">
    <location>
        <position position="203"/>
    </location>
    <ligand>
        <name>Mg(2+)</name>
        <dbReference type="ChEBI" id="CHEBI:18420"/>
    </ligand>
</feature>
<gene>
    <name evidence="9" type="ORF">SAMN05216574_11532</name>
</gene>
<organism evidence="9 10">
    <name type="scientific">Blastococcus tunisiensis</name>
    <dbReference type="NCBI Taxonomy" id="1798228"/>
    <lineage>
        <taxon>Bacteria</taxon>
        <taxon>Bacillati</taxon>
        <taxon>Actinomycetota</taxon>
        <taxon>Actinomycetes</taxon>
        <taxon>Geodermatophilales</taxon>
        <taxon>Geodermatophilaceae</taxon>
        <taxon>Blastococcus</taxon>
    </lineage>
</organism>
<dbReference type="Pfam" id="PF13378">
    <property type="entry name" value="MR_MLE_C"/>
    <property type="match status" value="1"/>
</dbReference>
<dbReference type="SUPFAM" id="SSF54826">
    <property type="entry name" value="Enolase N-terminal domain-like"/>
    <property type="match status" value="1"/>
</dbReference>
<comment type="similarity">
    <text evidence="1 7">Belongs to the mandelate racemase/muconate lactonizing enzyme family.</text>
</comment>
<dbReference type="STRING" id="1798228.SAMN05216574_11532"/>
<evidence type="ECO:0000256" key="3">
    <source>
        <dbReference type="ARBA" id="ARBA00022842"/>
    </source>
</evidence>
<keyword evidence="4 7" id="KW-0413">Isomerase</keyword>
<reference evidence="10" key="1">
    <citation type="submission" date="2016-10" db="EMBL/GenBank/DDBJ databases">
        <authorList>
            <person name="Varghese N."/>
            <person name="Submissions S."/>
        </authorList>
    </citation>
    <scope>NUCLEOTIDE SEQUENCE [LARGE SCALE GENOMIC DNA]</scope>
    <source>
        <strain evidence="10">DSM 46838</strain>
    </source>
</reference>
<evidence type="ECO:0000256" key="5">
    <source>
        <dbReference type="PIRSR" id="PIRSR634603-1"/>
    </source>
</evidence>
<dbReference type="PANTHER" id="PTHR48080:SF3">
    <property type="entry name" value="ENOLASE SUPERFAMILY MEMBER DDB_G0284701"/>
    <property type="match status" value="1"/>
</dbReference>